<dbReference type="Proteomes" id="UP001500974">
    <property type="component" value="Unassembled WGS sequence"/>
</dbReference>
<evidence type="ECO:0000259" key="6">
    <source>
        <dbReference type="PROSITE" id="PS50893"/>
    </source>
</evidence>
<comment type="caution">
    <text evidence="7">The sequence shown here is derived from an EMBL/GenBank/DDBJ whole genome shotgun (WGS) entry which is preliminary data.</text>
</comment>
<dbReference type="SMART" id="SM00382">
    <property type="entry name" value="AAA"/>
    <property type="match status" value="1"/>
</dbReference>
<keyword evidence="2" id="KW-0813">Transport</keyword>
<dbReference type="PROSITE" id="PS00211">
    <property type="entry name" value="ABC_TRANSPORTER_1"/>
    <property type="match status" value="1"/>
</dbReference>
<evidence type="ECO:0000256" key="2">
    <source>
        <dbReference type="ARBA" id="ARBA00022448"/>
    </source>
</evidence>
<evidence type="ECO:0000256" key="1">
    <source>
        <dbReference type="ARBA" id="ARBA00005417"/>
    </source>
</evidence>
<evidence type="ECO:0000256" key="5">
    <source>
        <dbReference type="SAM" id="MobiDB-lite"/>
    </source>
</evidence>
<dbReference type="Pfam" id="PF00005">
    <property type="entry name" value="ABC_tran"/>
    <property type="match status" value="1"/>
</dbReference>
<dbReference type="PROSITE" id="PS50893">
    <property type="entry name" value="ABC_TRANSPORTER_2"/>
    <property type="match status" value="1"/>
</dbReference>
<protein>
    <submittedName>
        <fullName evidence="7">Betaine/proline/choline family ABC transporter ATP-binding protein</fullName>
    </submittedName>
</protein>
<keyword evidence="3" id="KW-0547">Nucleotide-binding</keyword>
<keyword evidence="4 7" id="KW-0067">ATP-binding</keyword>
<feature type="region of interest" description="Disordered" evidence="5">
    <location>
        <begin position="412"/>
        <end position="439"/>
    </location>
</feature>
<keyword evidence="8" id="KW-1185">Reference proteome</keyword>
<evidence type="ECO:0000256" key="3">
    <source>
        <dbReference type="ARBA" id="ARBA00022741"/>
    </source>
</evidence>
<feature type="domain" description="ABC transporter" evidence="6">
    <location>
        <begin position="23"/>
        <end position="260"/>
    </location>
</feature>
<comment type="similarity">
    <text evidence="1">Belongs to the ABC transporter superfamily.</text>
</comment>
<sequence length="439" mass="47188">MSDTIEKPKNTAANGNAVTGASILLDKVTKRYPGQAKPAVDGLTMEIPAGKIVMLVGPSGCGKTTTLKMINRLIEPTEGRIVLDDDDVTDIDGDALRRRIGYVIQAGGLFPHMTVATNIGIVPKMLGWSKEKIAARVDELLELVSLDPATYRDRFPKELSGGQQQRIGVARALAADPPVLLMDEPFGAVDPITRQRLQDELLNIQEELQKTIVCVTHDFDEAVKLGDWIAIFTEGAQLVQYDTPERILADPANDFVENFIGSGAGLKQLTLTRVNEVELADAVVATVGDLGSDVLSRLDEAGHNHAVVVDGRRRPIQWLTRRQLSRLETVSDDVDAKLPVVGDRATLNDALDTMLVSSAGAALVTGRRDTFLGVIDVETVMDAITRAHKHAMTAHSDGRPVGINTGTLDTVRVSSSHTSTSTASSSNVPSSNPGERPVE</sequence>
<evidence type="ECO:0000313" key="8">
    <source>
        <dbReference type="Proteomes" id="UP001500974"/>
    </source>
</evidence>
<dbReference type="GO" id="GO:0005524">
    <property type="term" value="F:ATP binding"/>
    <property type="evidence" value="ECO:0007669"/>
    <property type="project" value="UniProtKB-KW"/>
</dbReference>
<evidence type="ECO:0000313" key="7">
    <source>
        <dbReference type="EMBL" id="GAA2176968.1"/>
    </source>
</evidence>
<dbReference type="InterPro" id="IPR027417">
    <property type="entry name" value="P-loop_NTPase"/>
</dbReference>
<name>A0ABP5MU62_9MICC</name>
<organism evidence="7 8">
    <name type="scientific">Arthrobacter parietis</name>
    <dbReference type="NCBI Taxonomy" id="271434"/>
    <lineage>
        <taxon>Bacteria</taxon>
        <taxon>Bacillati</taxon>
        <taxon>Actinomycetota</taxon>
        <taxon>Actinomycetes</taxon>
        <taxon>Micrococcales</taxon>
        <taxon>Micrococcaceae</taxon>
        <taxon>Arthrobacter</taxon>
    </lineage>
</organism>
<proteinExistence type="inferred from homology"/>
<dbReference type="SUPFAM" id="SSF52540">
    <property type="entry name" value="P-loop containing nucleoside triphosphate hydrolases"/>
    <property type="match status" value="1"/>
</dbReference>
<dbReference type="PANTHER" id="PTHR43117">
    <property type="entry name" value="OSMOPROTECTANT IMPORT ATP-BINDING PROTEIN OSMV"/>
    <property type="match status" value="1"/>
</dbReference>
<dbReference type="InterPro" id="IPR003593">
    <property type="entry name" value="AAA+_ATPase"/>
</dbReference>
<feature type="compositionally biased region" description="Low complexity" evidence="5">
    <location>
        <begin position="412"/>
        <end position="431"/>
    </location>
</feature>
<reference evidence="8" key="1">
    <citation type="journal article" date="2019" name="Int. J. Syst. Evol. Microbiol.">
        <title>The Global Catalogue of Microorganisms (GCM) 10K type strain sequencing project: providing services to taxonomists for standard genome sequencing and annotation.</title>
        <authorList>
            <consortium name="The Broad Institute Genomics Platform"/>
            <consortium name="The Broad Institute Genome Sequencing Center for Infectious Disease"/>
            <person name="Wu L."/>
            <person name="Ma J."/>
        </authorList>
    </citation>
    <scope>NUCLEOTIDE SEQUENCE [LARGE SCALE GENOMIC DNA]</scope>
    <source>
        <strain evidence="8">JCM 14917</strain>
    </source>
</reference>
<dbReference type="InterPro" id="IPR017871">
    <property type="entry name" value="ABC_transporter-like_CS"/>
</dbReference>
<dbReference type="EMBL" id="BAAAON010000003">
    <property type="protein sequence ID" value="GAA2176968.1"/>
    <property type="molecule type" value="Genomic_DNA"/>
</dbReference>
<dbReference type="RefSeq" id="WP_346028501.1">
    <property type="nucleotide sequence ID" value="NZ_BAAAON010000003.1"/>
</dbReference>
<dbReference type="InterPro" id="IPR046342">
    <property type="entry name" value="CBS_dom_sf"/>
</dbReference>
<dbReference type="Gene3D" id="3.40.50.300">
    <property type="entry name" value="P-loop containing nucleotide triphosphate hydrolases"/>
    <property type="match status" value="1"/>
</dbReference>
<dbReference type="InterPro" id="IPR003439">
    <property type="entry name" value="ABC_transporter-like_ATP-bd"/>
</dbReference>
<dbReference type="SUPFAM" id="SSF54631">
    <property type="entry name" value="CBS-domain pair"/>
    <property type="match status" value="1"/>
</dbReference>
<dbReference type="PANTHER" id="PTHR43117:SF4">
    <property type="entry name" value="OSMOPROTECTANT IMPORT ATP-BINDING PROTEIN OSMV"/>
    <property type="match status" value="1"/>
</dbReference>
<evidence type="ECO:0000256" key="4">
    <source>
        <dbReference type="ARBA" id="ARBA00022840"/>
    </source>
</evidence>
<accession>A0ABP5MU62</accession>
<dbReference type="Gene3D" id="3.10.580.10">
    <property type="entry name" value="CBS-domain"/>
    <property type="match status" value="1"/>
</dbReference>
<gene>
    <name evidence="7" type="ORF">GCM10009784_25720</name>
</gene>